<keyword evidence="2" id="KW-1185">Reference proteome</keyword>
<name>A0ACB9CV55_CICIN</name>
<evidence type="ECO:0000313" key="1">
    <source>
        <dbReference type="EMBL" id="KAI3738086.1"/>
    </source>
</evidence>
<reference evidence="1 2" key="2">
    <citation type="journal article" date="2022" name="Mol. Ecol. Resour.">
        <title>The genomes of chicory, endive, great burdock and yacon provide insights into Asteraceae paleo-polyploidization history and plant inulin production.</title>
        <authorList>
            <person name="Fan W."/>
            <person name="Wang S."/>
            <person name="Wang H."/>
            <person name="Wang A."/>
            <person name="Jiang F."/>
            <person name="Liu H."/>
            <person name="Zhao H."/>
            <person name="Xu D."/>
            <person name="Zhang Y."/>
        </authorList>
    </citation>
    <scope>NUCLEOTIDE SEQUENCE [LARGE SCALE GENOMIC DNA]</scope>
    <source>
        <strain evidence="2">cv. Punajuju</strain>
        <tissue evidence="1">Leaves</tissue>
    </source>
</reference>
<accession>A0ACB9CV55</accession>
<evidence type="ECO:0000313" key="2">
    <source>
        <dbReference type="Proteomes" id="UP001055811"/>
    </source>
</evidence>
<organism evidence="1 2">
    <name type="scientific">Cichorium intybus</name>
    <name type="common">Chicory</name>
    <dbReference type="NCBI Taxonomy" id="13427"/>
    <lineage>
        <taxon>Eukaryota</taxon>
        <taxon>Viridiplantae</taxon>
        <taxon>Streptophyta</taxon>
        <taxon>Embryophyta</taxon>
        <taxon>Tracheophyta</taxon>
        <taxon>Spermatophyta</taxon>
        <taxon>Magnoliopsida</taxon>
        <taxon>eudicotyledons</taxon>
        <taxon>Gunneridae</taxon>
        <taxon>Pentapetalae</taxon>
        <taxon>asterids</taxon>
        <taxon>campanulids</taxon>
        <taxon>Asterales</taxon>
        <taxon>Asteraceae</taxon>
        <taxon>Cichorioideae</taxon>
        <taxon>Cichorieae</taxon>
        <taxon>Cichoriinae</taxon>
        <taxon>Cichorium</taxon>
    </lineage>
</organism>
<sequence length="121" mass="13891">MSSSSNKIVLKSSDGEMFEMEESEARLSGLITNMIELECTKPFISILNVTGEILSIFIEYCRTHANTANDDDDRRLFDSELIHKDVKTLKYLARAAEYLDIWSLKDLSCRTLFDKLEKKDS</sequence>
<reference evidence="2" key="1">
    <citation type="journal article" date="2022" name="Mol. Ecol. Resour.">
        <title>The genomes of chicory, endive, great burdock and yacon provide insights into Asteraceae palaeo-polyploidization history and plant inulin production.</title>
        <authorList>
            <person name="Fan W."/>
            <person name="Wang S."/>
            <person name="Wang H."/>
            <person name="Wang A."/>
            <person name="Jiang F."/>
            <person name="Liu H."/>
            <person name="Zhao H."/>
            <person name="Xu D."/>
            <person name="Zhang Y."/>
        </authorList>
    </citation>
    <scope>NUCLEOTIDE SEQUENCE [LARGE SCALE GENOMIC DNA]</scope>
    <source>
        <strain evidence="2">cv. Punajuju</strain>
    </source>
</reference>
<comment type="caution">
    <text evidence="1">The sequence shown here is derived from an EMBL/GenBank/DDBJ whole genome shotgun (WGS) entry which is preliminary data.</text>
</comment>
<proteinExistence type="predicted"/>
<dbReference type="EMBL" id="CM042013">
    <property type="protein sequence ID" value="KAI3738086.1"/>
    <property type="molecule type" value="Genomic_DNA"/>
</dbReference>
<gene>
    <name evidence="1" type="ORF">L2E82_28104</name>
</gene>
<protein>
    <submittedName>
        <fullName evidence="1">Uncharacterized protein</fullName>
    </submittedName>
</protein>
<dbReference type="Proteomes" id="UP001055811">
    <property type="component" value="Linkage Group LG05"/>
</dbReference>